<evidence type="ECO:0000313" key="11">
    <source>
        <dbReference type="RefSeq" id="XP_030054744.1"/>
    </source>
</evidence>
<comment type="catalytic activity">
    <reaction evidence="3">
        <text>1-O-hexadecyl-2-acetyl-sn-glycero-3-phosphocholine + H2O = 1-O-hexadecyl-sn-glycero-3-phosphocholine + acetate + H(+)</text>
        <dbReference type="Rhea" id="RHEA:40479"/>
        <dbReference type="ChEBI" id="CHEBI:15377"/>
        <dbReference type="ChEBI" id="CHEBI:15378"/>
        <dbReference type="ChEBI" id="CHEBI:30089"/>
        <dbReference type="ChEBI" id="CHEBI:44811"/>
        <dbReference type="ChEBI" id="CHEBI:64496"/>
    </reaction>
    <physiologicalReaction direction="left-to-right" evidence="3">
        <dbReference type="Rhea" id="RHEA:40480"/>
    </physiologicalReaction>
</comment>
<dbReference type="PANTHER" id="PTHR14209">
    <property type="entry name" value="ISOAMYL ACETATE-HYDROLYZING ESTERASE 1"/>
    <property type="match status" value="1"/>
</dbReference>
<evidence type="ECO:0000256" key="8">
    <source>
        <dbReference type="ARBA" id="ARBA00048078"/>
    </source>
</evidence>
<dbReference type="AlphaFoldDB" id="A0A6P7XW91"/>
<dbReference type="InterPro" id="IPR045136">
    <property type="entry name" value="Iah1-like"/>
</dbReference>
<evidence type="ECO:0000256" key="1">
    <source>
        <dbReference type="ARBA" id="ARBA00013201"/>
    </source>
</evidence>
<reference evidence="11" key="1">
    <citation type="submission" date="2025-08" db="UniProtKB">
        <authorList>
            <consortium name="RefSeq"/>
        </authorList>
    </citation>
    <scope>IDENTIFICATION</scope>
</reference>
<dbReference type="Proteomes" id="UP000515156">
    <property type="component" value="Chromosome 3"/>
</dbReference>
<dbReference type="InterPro" id="IPR013830">
    <property type="entry name" value="SGNH_hydro"/>
</dbReference>
<protein>
    <recommendedName>
        <fullName evidence="6">Isoamyl acetate-hydrolyzing esterase 1 homolog</fullName>
        <ecNumber evidence="1">3.1.1.47</ecNumber>
    </recommendedName>
</protein>
<evidence type="ECO:0000256" key="3">
    <source>
        <dbReference type="ARBA" id="ARBA00023721"/>
    </source>
</evidence>
<comment type="catalytic activity">
    <reaction evidence="8">
        <text>a 1-O-alkyl-2-acetyl-sn-glycero-3-phosphocholine + H2O = a 1-O-alkyl-sn-glycero-3-phosphocholine + acetate + H(+)</text>
        <dbReference type="Rhea" id="RHEA:17777"/>
        <dbReference type="ChEBI" id="CHEBI:15377"/>
        <dbReference type="ChEBI" id="CHEBI:15378"/>
        <dbReference type="ChEBI" id="CHEBI:30089"/>
        <dbReference type="ChEBI" id="CHEBI:30909"/>
        <dbReference type="ChEBI" id="CHEBI:36707"/>
        <dbReference type="EC" id="3.1.1.47"/>
    </reaction>
    <physiologicalReaction direction="left-to-right" evidence="8">
        <dbReference type="Rhea" id="RHEA:17778"/>
    </physiologicalReaction>
</comment>
<dbReference type="GO" id="GO:0003847">
    <property type="term" value="F:1-alkyl-2-acetylglycerophosphocholine esterase activity"/>
    <property type="evidence" value="ECO:0007669"/>
    <property type="project" value="UniProtKB-EC"/>
</dbReference>
<sequence>MLRRITPIFSFVFCHHGIPIQIQDGCWQFCRAEVSRPVTGTPWSQFAAVPGGVRFVNGPGKMIAWPRIVLFGDSITQFAFEADGWGATLADKLVRKCDVINRGLSGYNTRWAKIVLPRLITRDSEAENTIAVIIFFGANDCSLKDENPQQHISLAEYGENLKSMIQYLKSVNITEDKIVLVTSPPLEESAWEQQCLVKGCKLNRLNSVAGEYARACVQVARSCGTSVLDLWTLMQKDKQDFSSYLSDGLHLSKKGNDFVAAQLWSVLEEKVSTLPLLLPYWADVDRQNPEASLLVDSAQK</sequence>
<organism evidence="10 11">
    <name type="scientific">Microcaecilia unicolor</name>
    <dbReference type="NCBI Taxonomy" id="1415580"/>
    <lineage>
        <taxon>Eukaryota</taxon>
        <taxon>Metazoa</taxon>
        <taxon>Chordata</taxon>
        <taxon>Craniata</taxon>
        <taxon>Vertebrata</taxon>
        <taxon>Euteleostomi</taxon>
        <taxon>Amphibia</taxon>
        <taxon>Gymnophiona</taxon>
        <taxon>Siphonopidae</taxon>
        <taxon>Microcaecilia</taxon>
    </lineage>
</organism>
<evidence type="ECO:0000256" key="6">
    <source>
        <dbReference type="ARBA" id="ARBA00026152"/>
    </source>
</evidence>
<comment type="similarity">
    <text evidence="5">Belongs to the 'GDSL' lipolytic enzyme family. IAH1 subfamily.</text>
</comment>
<proteinExistence type="inferred from homology"/>
<dbReference type="EC" id="3.1.1.47" evidence="1"/>
<comment type="catalytic activity">
    <reaction evidence="7">
        <text>1-O-hexadecyl-2-acetyl-sn-glycero-3-phosphate + H2O = 1-O-hexadecyl-sn-glycero-3-phosphate + acetate + H(+)</text>
        <dbReference type="Rhea" id="RHEA:41704"/>
        <dbReference type="ChEBI" id="CHEBI:15377"/>
        <dbReference type="ChEBI" id="CHEBI:15378"/>
        <dbReference type="ChEBI" id="CHEBI:30089"/>
        <dbReference type="ChEBI" id="CHEBI:77580"/>
        <dbReference type="ChEBI" id="CHEBI:78385"/>
    </reaction>
    <physiologicalReaction direction="left-to-right" evidence="7">
        <dbReference type="Rhea" id="RHEA:41705"/>
    </physiologicalReaction>
</comment>
<gene>
    <name evidence="11" type="primary">IAH1</name>
</gene>
<dbReference type="SUPFAM" id="SSF52266">
    <property type="entry name" value="SGNH hydrolase"/>
    <property type="match status" value="1"/>
</dbReference>
<name>A0A6P7XW91_9AMPH</name>
<dbReference type="CTD" id="285148"/>
<dbReference type="RefSeq" id="XP_030054744.1">
    <property type="nucleotide sequence ID" value="XM_030198884.1"/>
</dbReference>
<evidence type="ECO:0000259" key="9">
    <source>
        <dbReference type="Pfam" id="PF13472"/>
    </source>
</evidence>
<evidence type="ECO:0000256" key="5">
    <source>
        <dbReference type="ARBA" id="ARBA00025755"/>
    </source>
</evidence>
<evidence type="ECO:0000256" key="7">
    <source>
        <dbReference type="ARBA" id="ARBA00035804"/>
    </source>
</evidence>
<dbReference type="GeneID" id="115467159"/>
<dbReference type="PANTHER" id="PTHR14209:SF19">
    <property type="entry name" value="ISOAMYL ACETATE-HYDROLYZING ESTERASE 1 HOMOLOG"/>
    <property type="match status" value="1"/>
</dbReference>
<dbReference type="InterPro" id="IPR036514">
    <property type="entry name" value="SGNH_hydro_sf"/>
</dbReference>
<dbReference type="KEGG" id="muo:115467159"/>
<evidence type="ECO:0000256" key="2">
    <source>
        <dbReference type="ARBA" id="ARBA00022801"/>
    </source>
</evidence>
<dbReference type="FunCoup" id="A0A6P7XW91">
    <property type="interactions" value="1340"/>
</dbReference>
<accession>A0A6P7XW91</accession>
<dbReference type="Gene3D" id="3.40.50.1110">
    <property type="entry name" value="SGNH hydrolase"/>
    <property type="match status" value="1"/>
</dbReference>
<dbReference type="Pfam" id="PF13472">
    <property type="entry name" value="Lipase_GDSL_2"/>
    <property type="match status" value="1"/>
</dbReference>
<keyword evidence="10" id="KW-1185">Reference proteome</keyword>
<evidence type="ECO:0000313" key="10">
    <source>
        <dbReference type="Proteomes" id="UP000515156"/>
    </source>
</evidence>
<dbReference type="FunFam" id="3.40.50.1110:FF:000002">
    <property type="entry name" value="isoamyl acetate-hydrolyzing esterase 1 homolog"/>
    <property type="match status" value="1"/>
</dbReference>
<feature type="domain" description="SGNH hydrolase-type esterase" evidence="9">
    <location>
        <begin position="70"/>
        <end position="257"/>
    </location>
</feature>
<dbReference type="OrthoDB" id="671439at2759"/>
<dbReference type="CDD" id="cd01838">
    <property type="entry name" value="Isoamyl_acetate_hydrolase_like"/>
    <property type="match status" value="1"/>
</dbReference>
<comment type="function">
    <text evidence="4">Probable lipase.</text>
</comment>
<evidence type="ECO:0000256" key="4">
    <source>
        <dbReference type="ARBA" id="ARBA00024673"/>
    </source>
</evidence>
<dbReference type="InParanoid" id="A0A6P7XW91"/>
<keyword evidence="2" id="KW-0378">Hydrolase</keyword>